<dbReference type="Pfam" id="PF20927">
    <property type="entry name" value="Htt_C-HEAT"/>
    <property type="match status" value="1"/>
</dbReference>
<dbReference type="EMBL" id="UYRT01103264">
    <property type="protein sequence ID" value="VDN43593.1"/>
    <property type="molecule type" value="Genomic_DNA"/>
</dbReference>
<organism evidence="1 2">
    <name type="scientific">Gongylonema pulchrum</name>
    <dbReference type="NCBI Taxonomy" id="637853"/>
    <lineage>
        <taxon>Eukaryota</taxon>
        <taxon>Metazoa</taxon>
        <taxon>Ecdysozoa</taxon>
        <taxon>Nematoda</taxon>
        <taxon>Chromadorea</taxon>
        <taxon>Rhabditida</taxon>
        <taxon>Spirurina</taxon>
        <taxon>Spiruromorpha</taxon>
        <taxon>Spiruroidea</taxon>
        <taxon>Gongylonematidae</taxon>
        <taxon>Gongylonema</taxon>
    </lineage>
</organism>
<accession>A0A3P7P0N8</accession>
<proteinExistence type="predicted"/>
<dbReference type="OrthoDB" id="44867at2759"/>
<evidence type="ECO:0000313" key="2">
    <source>
        <dbReference type="Proteomes" id="UP000271098"/>
    </source>
</evidence>
<evidence type="ECO:0000313" key="1">
    <source>
        <dbReference type="EMBL" id="VDN43593.1"/>
    </source>
</evidence>
<name>A0A3P7P0N8_9BILA</name>
<dbReference type="AlphaFoldDB" id="A0A3P7P0N8"/>
<dbReference type="Proteomes" id="UP000271098">
    <property type="component" value="Unassembled WGS sequence"/>
</dbReference>
<protein>
    <submittedName>
        <fullName evidence="1">Uncharacterized protein</fullName>
    </submittedName>
</protein>
<gene>
    <name evidence="1" type="ORF">GPUH_LOCUS24982</name>
</gene>
<reference evidence="1 2" key="1">
    <citation type="submission" date="2018-11" db="EMBL/GenBank/DDBJ databases">
        <authorList>
            <consortium name="Pathogen Informatics"/>
        </authorList>
    </citation>
    <scope>NUCLEOTIDE SEQUENCE [LARGE SCALE GENOMIC DNA]</scope>
</reference>
<keyword evidence="2" id="KW-1185">Reference proteome</keyword>
<dbReference type="InterPro" id="IPR048413">
    <property type="entry name" value="Htt_C-HEAT_rpt"/>
</dbReference>
<sequence>MMKVLPYLLIDSLNQSELINSILKELIHRYTDRPHPRSAAIFTIIHHWFAVLHSRETESIVLEWTLNGLDSFKYVADSALFRFYVNAFLCSSSPNPRIANLYGFFSNYFDCNF</sequence>